<sequence>MPKKFYNMMYDNGVINYSSNRLHLVDFNFTYNGIFEIPILQNLSNAYKKMHEIDKENDIHNPYLYAIWNSKIWFLREASLIYPDYKFYFWIDSGCVRDPFFDNKFNKYGSLCNSTIDNECNYLTFPKNNFVEDILDQSKYHPLEMCMFMVDRHKFVKYPKKKSKFNILEGIFFGTKEGVAKFYDAFWEVHNEWLRNNIFCGKDQDIYNFVIENYFKKIQFYIFPLYQVSHRCNKWFAFLSAFSKENPFFIPNKIYHFSKYLKY</sequence>
<keyword evidence="2" id="KW-1185">Reference proteome</keyword>
<protein>
    <recommendedName>
        <fullName evidence="3">Nucleotide-diphospho-sugar transferase domain-containing protein</fullName>
    </recommendedName>
</protein>
<evidence type="ECO:0000313" key="2">
    <source>
        <dbReference type="Proteomes" id="UP001470230"/>
    </source>
</evidence>
<organism evidence="1 2">
    <name type="scientific">Tritrichomonas musculus</name>
    <dbReference type="NCBI Taxonomy" id="1915356"/>
    <lineage>
        <taxon>Eukaryota</taxon>
        <taxon>Metamonada</taxon>
        <taxon>Parabasalia</taxon>
        <taxon>Tritrichomonadida</taxon>
        <taxon>Tritrichomonadidae</taxon>
        <taxon>Tritrichomonas</taxon>
    </lineage>
</organism>
<dbReference type="Proteomes" id="UP001470230">
    <property type="component" value="Unassembled WGS sequence"/>
</dbReference>
<gene>
    <name evidence="1" type="ORF">M9Y10_020597</name>
</gene>
<name>A0ABR2HF88_9EUKA</name>
<proteinExistence type="predicted"/>
<accession>A0ABR2HF88</accession>
<evidence type="ECO:0008006" key="3">
    <source>
        <dbReference type="Google" id="ProtNLM"/>
    </source>
</evidence>
<evidence type="ECO:0000313" key="1">
    <source>
        <dbReference type="EMBL" id="KAK8845679.1"/>
    </source>
</evidence>
<reference evidence="1 2" key="1">
    <citation type="submission" date="2024-04" db="EMBL/GenBank/DDBJ databases">
        <title>Tritrichomonas musculus Genome.</title>
        <authorList>
            <person name="Alves-Ferreira E."/>
            <person name="Grigg M."/>
            <person name="Lorenzi H."/>
            <person name="Galac M."/>
        </authorList>
    </citation>
    <scope>NUCLEOTIDE SEQUENCE [LARGE SCALE GENOMIC DNA]</scope>
    <source>
        <strain evidence="1 2">EAF2021</strain>
    </source>
</reference>
<dbReference type="EMBL" id="JAPFFF010000030">
    <property type="protein sequence ID" value="KAK8845679.1"/>
    <property type="molecule type" value="Genomic_DNA"/>
</dbReference>
<comment type="caution">
    <text evidence="1">The sequence shown here is derived from an EMBL/GenBank/DDBJ whole genome shotgun (WGS) entry which is preliminary data.</text>
</comment>